<comment type="similarity">
    <text evidence="5">Belongs to the protein N5-glutamine methyltransferase family. PrmC subfamily.</text>
</comment>
<dbReference type="PROSITE" id="PS00092">
    <property type="entry name" value="N6_MTASE"/>
    <property type="match status" value="1"/>
</dbReference>
<dbReference type="InterPro" id="IPR002052">
    <property type="entry name" value="DNA_methylase_N6_adenine_CS"/>
</dbReference>
<keyword evidence="1 5" id="KW-0489">Methyltransferase</keyword>
<evidence type="ECO:0000256" key="5">
    <source>
        <dbReference type="HAMAP-Rule" id="MF_02126"/>
    </source>
</evidence>
<dbReference type="InterPro" id="IPR050320">
    <property type="entry name" value="N5-glutamine_MTase"/>
</dbReference>
<protein>
    <recommendedName>
        <fullName evidence="5">Release factor glutamine methyltransferase</fullName>
        <shortName evidence="5">RF MTase</shortName>
        <ecNumber evidence="5">2.1.1.297</ecNumber>
    </recommendedName>
    <alternativeName>
        <fullName evidence="5">N5-glutamine methyltransferase PrmC</fullName>
    </alternativeName>
    <alternativeName>
        <fullName evidence="5">Protein-(glutamine-N5) MTase PrmC</fullName>
    </alternativeName>
    <alternativeName>
        <fullName evidence="5">Protein-glutamine N-methyltransferase PrmC</fullName>
    </alternativeName>
</protein>
<dbReference type="NCBIfam" id="TIGR00536">
    <property type="entry name" value="hemK_fam"/>
    <property type="match status" value="1"/>
</dbReference>
<evidence type="ECO:0000256" key="1">
    <source>
        <dbReference type="ARBA" id="ARBA00022603"/>
    </source>
</evidence>
<feature type="binding site" evidence="5">
    <location>
        <begin position="188"/>
        <end position="191"/>
    </location>
    <ligand>
        <name>substrate</name>
    </ligand>
</feature>
<comment type="catalytic activity">
    <reaction evidence="4 5">
        <text>L-glutaminyl-[peptide chain release factor] + S-adenosyl-L-methionine = N(5)-methyl-L-glutaminyl-[peptide chain release factor] + S-adenosyl-L-homocysteine + H(+)</text>
        <dbReference type="Rhea" id="RHEA:42896"/>
        <dbReference type="Rhea" id="RHEA-COMP:10271"/>
        <dbReference type="Rhea" id="RHEA-COMP:10272"/>
        <dbReference type="ChEBI" id="CHEBI:15378"/>
        <dbReference type="ChEBI" id="CHEBI:30011"/>
        <dbReference type="ChEBI" id="CHEBI:57856"/>
        <dbReference type="ChEBI" id="CHEBI:59789"/>
        <dbReference type="ChEBI" id="CHEBI:61891"/>
        <dbReference type="EC" id="2.1.1.297"/>
    </reaction>
</comment>
<dbReference type="RefSeq" id="WP_120176156.1">
    <property type="nucleotide sequence ID" value="NZ_AP018786.1"/>
</dbReference>
<dbReference type="InterPro" id="IPR019874">
    <property type="entry name" value="RF_methyltr_PrmC"/>
</dbReference>
<evidence type="ECO:0000259" key="6">
    <source>
        <dbReference type="Pfam" id="PF05175"/>
    </source>
</evidence>
<dbReference type="PANTHER" id="PTHR18895:SF74">
    <property type="entry name" value="MTRF1L RELEASE FACTOR GLUTAMINE METHYLTRANSFERASE"/>
    <property type="match status" value="1"/>
</dbReference>
<dbReference type="Proteomes" id="UP000271003">
    <property type="component" value="Chromosome"/>
</dbReference>
<dbReference type="Pfam" id="PF05175">
    <property type="entry name" value="MTS"/>
    <property type="match status" value="1"/>
</dbReference>
<dbReference type="OrthoDB" id="9800643at2"/>
<accession>A0A2Z6IBG1</accession>
<dbReference type="CDD" id="cd02440">
    <property type="entry name" value="AdoMet_MTases"/>
    <property type="match status" value="1"/>
</dbReference>
<name>A0A2Z6IBG1_9BURK</name>
<reference evidence="8 9" key="1">
    <citation type="journal article" date="2018" name="Int. J. Syst. Evol. Microbiol.">
        <title>Mesosutterella multiformis gen. nov., sp. nov., a member of the family Sutterellaceae and Sutterella megalosphaeroides sp. nov., isolated from human faeces.</title>
        <authorList>
            <person name="Sakamoto M."/>
            <person name="Ikeyama N."/>
            <person name="Kunihiro T."/>
            <person name="Iino T."/>
            <person name="Yuki M."/>
            <person name="Ohkuma M."/>
        </authorList>
    </citation>
    <scope>NUCLEOTIDE SEQUENCE [LARGE SCALE GENOMIC DNA]</scope>
    <source>
        <strain evidence="8 9">6FBBBH3</strain>
    </source>
</reference>
<dbReference type="InterPro" id="IPR007848">
    <property type="entry name" value="Small_mtfrase_dom"/>
</dbReference>
<feature type="binding site" evidence="5">
    <location>
        <begin position="123"/>
        <end position="127"/>
    </location>
    <ligand>
        <name>S-adenosyl-L-methionine</name>
        <dbReference type="ChEBI" id="CHEBI:59789"/>
    </ligand>
</feature>
<dbReference type="InterPro" id="IPR029063">
    <property type="entry name" value="SAM-dependent_MTases_sf"/>
</dbReference>
<evidence type="ECO:0000256" key="2">
    <source>
        <dbReference type="ARBA" id="ARBA00022679"/>
    </source>
</evidence>
<evidence type="ECO:0000259" key="7">
    <source>
        <dbReference type="Pfam" id="PF17827"/>
    </source>
</evidence>
<dbReference type="SUPFAM" id="SSF53335">
    <property type="entry name" value="S-adenosyl-L-methionine-dependent methyltransferases"/>
    <property type="match status" value="1"/>
</dbReference>
<keyword evidence="3 5" id="KW-0949">S-adenosyl-L-methionine</keyword>
<evidence type="ECO:0000313" key="8">
    <source>
        <dbReference type="EMBL" id="BBF22448.1"/>
    </source>
</evidence>
<comment type="function">
    <text evidence="5">Methylates the class 1 translation termination release factors RF1/PrfA and RF2/PrfB on the glutamine residue of the universally conserved GGQ motif.</text>
</comment>
<dbReference type="InterPro" id="IPR004556">
    <property type="entry name" value="HemK-like"/>
</dbReference>
<feature type="binding site" evidence="5">
    <location>
        <position position="188"/>
    </location>
    <ligand>
        <name>S-adenosyl-L-methionine</name>
        <dbReference type="ChEBI" id="CHEBI:59789"/>
    </ligand>
</feature>
<feature type="domain" description="Release factor glutamine methyltransferase N-terminal" evidence="7">
    <location>
        <begin position="16"/>
        <end position="80"/>
    </location>
</feature>
<dbReference type="Gene3D" id="3.40.50.150">
    <property type="entry name" value="Vaccinia Virus protein VP39"/>
    <property type="match status" value="1"/>
</dbReference>
<organism evidence="8 9">
    <name type="scientific">Sutterella megalosphaeroides</name>
    <dbReference type="NCBI Taxonomy" id="2494234"/>
    <lineage>
        <taxon>Bacteria</taxon>
        <taxon>Pseudomonadati</taxon>
        <taxon>Pseudomonadota</taxon>
        <taxon>Betaproteobacteria</taxon>
        <taxon>Burkholderiales</taxon>
        <taxon>Sutterellaceae</taxon>
        <taxon>Sutterella</taxon>
    </lineage>
</organism>
<dbReference type="Gene3D" id="1.10.8.10">
    <property type="entry name" value="DNA helicase RuvA subunit, C-terminal domain"/>
    <property type="match status" value="1"/>
</dbReference>
<dbReference type="KEGG" id="sutt:SUTMEG_03390"/>
<dbReference type="HAMAP" id="MF_02126">
    <property type="entry name" value="RF_methyltr_PrmC"/>
    <property type="match status" value="1"/>
</dbReference>
<dbReference type="Pfam" id="PF17827">
    <property type="entry name" value="PrmC_N"/>
    <property type="match status" value="1"/>
</dbReference>
<evidence type="ECO:0000313" key="9">
    <source>
        <dbReference type="Proteomes" id="UP000271003"/>
    </source>
</evidence>
<sequence length="280" mass="30356">MTSTTSTHPILVRTIRGVLQEGSMQVGRFEAAVLLAHVIGKRREYLIAHDDEELSDESVLRFQMLVSLRLAGTPVPYLTGRQEFFGRNFFVDDAVLIPRPDTEVLVEQTLVVAPAAPKVLDLGTGSGCIAVTLALEMPGSTVVATDASEKALVVARKNAEALEAAVEFRSGSWWEAVGDETFDIIVSNPPYIREDDEHLKALGCEPITALTSPENGLADLKAIVAGAMAHLNPNGWLLLEHGYDQGEAVREALLEAGFAAVHTKRDYGDNERVTSGRRPN</sequence>
<dbReference type="EMBL" id="AP018786">
    <property type="protein sequence ID" value="BBF22448.1"/>
    <property type="molecule type" value="Genomic_DNA"/>
</dbReference>
<gene>
    <name evidence="5 8" type="primary">prmC</name>
    <name evidence="8" type="ORF">SUTMEG_03390</name>
</gene>
<dbReference type="EC" id="2.1.1.297" evidence="5"/>
<dbReference type="GO" id="GO:0102559">
    <property type="term" value="F:peptide chain release factor N(5)-glutamine methyltransferase activity"/>
    <property type="evidence" value="ECO:0007669"/>
    <property type="project" value="UniProtKB-EC"/>
</dbReference>
<dbReference type="NCBIfam" id="TIGR03534">
    <property type="entry name" value="RF_mod_PrmC"/>
    <property type="match status" value="1"/>
</dbReference>
<feature type="domain" description="Methyltransferase small" evidence="6">
    <location>
        <begin position="102"/>
        <end position="198"/>
    </location>
</feature>
<feature type="binding site" evidence="5">
    <location>
        <position position="173"/>
    </location>
    <ligand>
        <name>S-adenosyl-L-methionine</name>
        <dbReference type="ChEBI" id="CHEBI:59789"/>
    </ligand>
</feature>
<dbReference type="GO" id="GO:0032259">
    <property type="term" value="P:methylation"/>
    <property type="evidence" value="ECO:0007669"/>
    <property type="project" value="UniProtKB-KW"/>
</dbReference>
<keyword evidence="2 5" id="KW-0808">Transferase</keyword>
<dbReference type="PANTHER" id="PTHR18895">
    <property type="entry name" value="HEMK METHYLTRANSFERASE"/>
    <property type="match status" value="1"/>
</dbReference>
<feature type="binding site" evidence="5">
    <location>
        <position position="146"/>
    </location>
    <ligand>
        <name>S-adenosyl-L-methionine</name>
        <dbReference type="ChEBI" id="CHEBI:59789"/>
    </ligand>
</feature>
<dbReference type="FunFam" id="3.40.50.150:FF:000053">
    <property type="entry name" value="Release factor glutamine methyltransferase"/>
    <property type="match status" value="1"/>
</dbReference>
<keyword evidence="9" id="KW-1185">Reference proteome</keyword>
<dbReference type="GO" id="GO:0003676">
    <property type="term" value="F:nucleic acid binding"/>
    <property type="evidence" value="ECO:0007669"/>
    <property type="project" value="InterPro"/>
</dbReference>
<evidence type="ECO:0000256" key="4">
    <source>
        <dbReference type="ARBA" id="ARBA00048391"/>
    </source>
</evidence>
<dbReference type="InterPro" id="IPR040758">
    <property type="entry name" value="PrmC_N"/>
</dbReference>
<proteinExistence type="inferred from homology"/>
<evidence type="ECO:0000256" key="3">
    <source>
        <dbReference type="ARBA" id="ARBA00022691"/>
    </source>
</evidence>
<dbReference type="AlphaFoldDB" id="A0A2Z6IBG1"/>